<gene>
    <name evidence="3" type="ORF">ACFFGE_12235</name>
</gene>
<dbReference type="SUPFAM" id="SSF53955">
    <property type="entry name" value="Lysozyme-like"/>
    <property type="match status" value="1"/>
</dbReference>
<sequence>MLDLVAVLALSQACAPSVAPETLAAISHVESRFDPLAIGVNRGGRRPPRARDAAEAARLARGLLARGANIDLGLGQINSSNLSWLGLTVEDAFDPCRNLAAAATVLRTGYRPTSSAASDQQAALRIALSRYNTGDAERGFRNGYVGRVEDAAIALGLARPAAAAAATDTRAPPTSLSLEAEPLPPWDIFGRARADLFVISIPAPR</sequence>
<organism evidence="3 4">
    <name type="scientific">Brevundimonas balnearis</name>
    <dbReference type="NCBI Taxonomy" id="1572858"/>
    <lineage>
        <taxon>Bacteria</taxon>
        <taxon>Pseudomonadati</taxon>
        <taxon>Pseudomonadota</taxon>
        <taxon>Alphaproteobacteria</taxon>
        <taxon>Caulobacterales</taxon>
        <taxon>Caulobacteraceae</taxon>
        <taxon>Brevundimonas</taxon>
    </lineage>
</organism>
<comment type="similarity">
    <text evidence="1">Belongs to the virb1 family.</text>
</comment>
<dbReference type="InterPro" id="IPR008258">
    <property type="entry name" value="Transglycosylase_SLT_dom_1"/>
</dbReference>
<accession>A0ABV6R4U2</accession>
<evidence type="ECO:0000256" key="1">
    <source>
        <dbReference type="ARBA" id="ARBA00009387"/>
    </source>
</evidence>
<dbReference type="CDD" id="cd16892">
    <property type="entry name" value="LT_VirB1-like"/>
    <property type="match status" value="1"/>
</dbReference>
<reference evidence="3 4" key="1">
    <citation type="submission" date="2024-09" db="EMBL/GenBank/DDBJ databases">
        <authorList>
            <person name="Sun Q."/>
            <person name="Mori K."/>
        </authorList>
    </citation>
    <scope>NUCLEOTIDE SEQUENCE [LARGE SCALE GENOMIC DNA]</scope>
    <source>
        <strain evidence="3 4">NCAIM B.02621</strain>
    </source>
</reference>
<name>A0ABV6R4U2_9CAUL</name>
<dbReference type="Pfam" id="PF01464">
    <property type="entry name" value="SLT"/>
    <property type="match status" value="1"/>
</dbReference>
<dbReference type="RefSeq" id="WP_376836673.1">
    <property type="nucleotide sequence ID" value="NZ_JBHLSW010000007.1"/>
</dbReference>
<comment type="caution">
    <text evidence="3">The sequence shown here is derived from an EMBL/GenBank/DDBJ whole genome shotgun (WGS) entry which is preliminary data.</text>
</comment>
<proteinExistence type="inferred from homology"/>
<evidence type="ECO:0000313" key="4">
    <source>
        <dbReference type="Proteomes" id="UP001589906"/>
    </source>
</evidence>
<dbReference type="EMBL" id="JBHLSW010000007">
    <property type="protein sequence ID" value="MFC0634641.1"/>
    <property type="molecule type" value="Genomic_DNA"/>
</dbReference>
<dbReference type="Gene3D" id="1.10.530.10">
    <property type="match status" value="1"/>
</dbReference>
<evidence type="ECO:0000313" key="3">
    <source>
        <dbReference type="EMBL" id="MFC0634641.1"/>
    </source>
</evidence>
<dbReference type="InterPro" id="IPR023346">
    <property type="entry name" value="Lysozyme-like_dom_sf"/>
</dbReference>
<evidence type="ECO:0000259" key="2">
    <source>
        <dbReference type="Pfam" id="PF01464"/>
    </source>
</evidence>
<feature type="domain" description="Transglycosylase SLT" evidence="2">
    <location>
        <begin position="12"/>
        <end position="150"/>
    </location>
</feature>
<protein>
    <submittedName>
        <fullName evidence="3">Lytic transglycosylase domain-containing protein</fullName>
    </submittedName>
</protein>
<dbReference type="Proteomes" id="UP001589906">
    <property type="component" value="Unassembled WGS sequence"/>
</dbReference>
<keyword evidence="4" id="KW-1185">Reference proteome</keyword>